<sequence length="213" mass="23512">MAVHTDWEAIERDYRAGIKTLRQIAEEHGITHGTVTRRAGRDGWTRDLSAKIAARAEALVSAQAVPGAAEESGIAEREIVEANANAIVAVRLAHRRDIGRSRELVSRLFAELEPLCGADTVALLAQLGEMMRAPDERDRDPLNDLYHKIISLPERIKTMKVLSDLLAKVVDMERQAFNLDANAIEEEGGTTLTDAQRASRIATLLDKARRQDA</sequence>
<comment type="caution">
    <text evidence="1">The sequence shown here is derived from an EMBL/GenBank/DDBJ whole genome shotgun (WGS) entry which is preliminary data.</text>
</comment>
<accession>A0A4U0PFV5</accession>
<name>A0A4U0PFV5_9NEIS</name>
<protein>
    <submittedName>
        <fullName evidence="1">Uncharacterized protein</fullName>
    </submittedName>
</protein>
<organism evidence="1 2">
    <name type="scientific">Chitiniphilus eburneus</name>
    <dbReference type="NCBI Taxonomy" id="2571148"/>
    <lineage>
        <taxon>Bacteria</taxon>
        <taxon>Pseudomonadati</taxon>
        <taxon>Pseudomonadota</taxon>
        <taxon>Betaproteobacteria</taxon>
        <taxon>Neisseriales</taxon>
        <taxon>Chitinibacteraceae</taxon>
        <taxon>Chitiniphilus</taxon>
    </lineage>
</organism>
<keyword evidence="2" id="KW-1185">Reference proteome</keyword>
<dbReference type="RefSeq" id="WP_136774576.1">
    <property type="nucleotide sequence ID" value="NZ_CP156074.1"/>
</dbReference>
<dbReference type="Proteomes" id="UP000310016">
    <property type="component" value="Unassembled WGS sequence"/>
</dbReference>
<dbReference type="OrthoDB" id="8641910at2"/>
<evidence type="ECO:0000313" key="1">
    <source>
        <dbReference type="EMBL" id="TJZ66816.1"/>
    </source>
</evidence>
<proteinExistence type="predicted"/>
<reference evidence="1 2" key="1">
    <citation type="submission" date="2019-04" db="EMBL/GenBank/DDBJ databases">
        <title>Chitiniphilus eburnea sp. nov., a novel chitinolytic bacterium isolated from aquaculture sludge.</title>
        <authorList>
            <person name="Sheng M."/>
        </authorList>
    </citation>
    <scope>NUCLEOTIDE SEQUENCE [LARGE SCALE GENOMIC DNA]</scope>
    <source>
        <strain evidence="1 2">HX-2-15</strain>
    </source>
</reference>
<gene>
    <name evidence="1" type="ORF">FAZ21_16660</name>
</gene>
<evidence type="ECO:0000313" key="2">
    <source>
        <dbReference type="Proteomes" id="UP000310016"/>
    </source>
</evidence>
<dbReference type="EMBL" id="SUMF01000029">
    <property type="protein sequence ID" value="TJZ66816.1"/>
    <property type="molecule type" value="Genomic_DNA"/>
</dbReference>
<dbReference type="AlphaFoldDB" id="A0A4U0PFV5"/>